<gene>
    <name evidence="1" type="ORF">CDAR_379811</name>
</gene>
<protein>
    <submittedName>
        <fullName evidence="1">Uncharacterized protein</fullName>
    </submittedName>
</protein>
<keyword evidence="2" id="KW-1185">Reference proteome</keyword>
<name>A0AAV4T9R0_9ARAC</name>
<reference evidence="1 2" key="1">
    <citation type="submission" date="2021-06" db="EMBL/GenBank/DDBJ databases">
        <title>Caerostris darwini draft genome.</title>
        <authorList>
            <person name="Kono N."/>
            <person name="Arakawa K."/>
        </authorList>
    </citation>
    <scope>NUCLEOTIDE SEQUENCE [LARGE SCALE GENOMIC DNA]</scope>
</reference>
<sequence length="92" mass="10155">MLLTSAASEDFSHVDFANENESENDARSQQCSCTYASSILCVRLDAIYSSIVCVYGTKDYNVKKIESPAKCEIQTVIRSLSAMMSNPLAYLL</sequence>
<dbReference type="Proteomes" id="UP001054837">
    <property type="component" value="Unassembled WGS sequence"/>
</dbReference>
<comment type="caution">
    <text evidence="1">The sequence shown here is derived from an EMBL/GenBank/DDBJ whole genome shotgun (WGS) entry which is preliminary data.</text>
</comment>
<dbReference type="AlphaFoldDB" id="A0AAV4T9R0"/>
<evidence type="ECO:0000313" key="2">
    <source>
        <dbReference type="Proteomes" id="UP001054837"/>
    </source>
</evidence>
<evidence type="ECO:0000313" key="1">
    <source>
        <dbReference type="EMBL" id="GIY43403.1"/>
    </source>
</evidence>
<organism evidence="1 2">
    <name type="scientific">Caerostris darwini</name>
    <dbReference type="NCBI Taxonomy" id="1538125"/>
    <lineage>
        <taxon>Eukaryota</taxon>
        <taxon>Metazoa</taxon>
        <taxon>Ecdysozoa</taxon>
        <taxon>Arthropoda</taxon>
        <taxon>Chelicerata</taxon>
        <taxon>Arachnida</taxon>
        <taxon>Araneae</taxon>
        <taxon>Araneomorphae</taxon>
        <taxon>Entelegynae</taxon>
        <taxon>Araneoidea</taxon>
        <taxon>Araneidae</taxon>
        <taxon>Caerostris</taxon>
    </lineage>
</organism>
<accession>A0AAV4T9R0</accession>
<dbReference type="EMBL" id="BPLQ01009351">
    <property type="protein sequence ID" value="GIY43403.1"/>
    <property type="molecule type" value="Genomic_DNA"/>
</dbReference>
<proteinExistence type="predicted"/>